<comment type="similarity">
    <text evidence="2">Belongs to the TAPT1 family.</text>
</comment>
<dbReference type="GO" id="GO:0005789">
    <property type="term" value="C:endoplasmic reticulum membrane"/>
    <property type="evidence" value="ECO:0007669"/>
    <property type="project" value="TreeGrafter"/>
</dbReference>
<dbReference type="Pfam" id="PF05346">
    <property type="entry name" value="DUF747"/>
    <property type="match status" value="1"/>
</dbReference>
<dbReference type="VEuPathDB" id="FungiDB:TAPDE_001601"/>
<dbReference type="OrthoDB" id="5376140at2759"/>
<evidence type="ECO:0000256" key="4">
    <source>
        <dbReference type="ARBA" id="ARBA00022989"/>
    </source>
</evidence>
<sequence length="616" mass="69162">MKATERWKDPSHPSQQSNRFDIFTDVSKDTFKGHIKLAKPLATTNPLFRNSENSPAAPSAQPAIGHRSGIRKENNLRRNSFPTAPESSIDVVAIKPKCHPVELKSSDINKKDVNGRSERSRSEIRRQSSTPFSLWDYLKVELAATDSDEAHDFKRERVRNFLILPDALERTLMFGFIVCLDSFLYIFTILPLRFSRSTISLIQRLAGRCSSLKSSQKVDLLKGGLILMTCIVLNQLDASRIYHNIRGQAAIKLYVLYNVLEIGDKLFCALGQDILDCLFSKSTFGRKEDGTRRHLRPIAFLLLAVVYNVLHTILLFYQLVTLNVTVNSFSNALMTLLLSNQFVEIKGSVFKKFEKEGLFQITCADMVERFQLFIMLLIIGLRNTFEMSPNTLGGLLTTTLGPLTTVLGSEILVDWLKHAFITKFNHVRPTIYARFTDVLCRDYVKSGTVGGRSDSFVDQSPAISRRIGLPVLPLVCLTIRSAGQILTMVMDASAVSRRGDGEGVAAGGWEEKAVRVVWCALIAVLVFMTLVIIKLSIGVSLIRFAHGRYGSMQAREVEEAMLEAERKRKDVFKGIVELDGDTKKILNDKRDNLTGEEGGRGLLGLERYSMISKRIW</sequence>
<evidence type="ECO:0000313" key="9">
    <source>
        <dbReference type="Proteomes" id="UP000013776"/>
    </source>
</evidence>
<evidence type="ECO:0000256" key="7">
    <source>
        <dbReference type="SAM" id="Phobius"/>
    </source>
</evidence>
<protein>
    <submittedName>
        <fullName evidence="8">Protein TAPT1 homolog</fullName>
    </submittedName>
</protein>
<feature type="region of interest" description="Disordered" evidence="6">
    <location>
        <begin position="49"/>
        <end position="69"/>
    </location>
</feature>
<accession>R4XBK6</accession>
<dbReference type="InterPro" id="IPR008010">
    <property type="entry name" value="Tatp1"/>
</dbReference>
<keyword evidence="3 7" id="KW-0812">Transmembrane</keyword>
<name>R4XBK6_TAPDE</name>
<dbReference type="PANTHER" id="PTHR13317:SF4">
    <property type="entry name" value="TRANSMEMBRANE ANTERIOR POSTERIOR TRANSFORMATION PROTEIN 1 HOMOLOG"/>
    <property type="match status" value="1"/>
</dbReference>
<dbReference type="PANTHER" id="PTHR13317">
    <property type="entry name" value="TRANSMEMBRANE ANTERIOR POSTERIOR TRANSFORMATION PROTEIN 1 HOMOLOG"/>
    <property type="match status" value="1"/>
</dbReference>
<evidence type="ECO:0000256" key="6">
    <source>
        <dbReference type="SAM" id="MobiDB-lite"/>
    </source>
</evidence>
<proteinExistence type="inferred from homology"/>
<keyword evidence="5 7" id="KW-0472">Membrane</keyword>
<gene>
    <name evidence="8" type="ORF">TAPDE_001601</name>
</gene>
<keyword evidence="4 7" id="KW-1133">Transmembrane helix</keyword>
<organism evidence="8 9">
    <name type="scientific">Taphrina deformans (strain PYCC 5710 / ATCC 11124 / CBS 356.35 / IMI 108563 / JCM 9778 / NBRC 8474)</name>
    <name type="common">Peach leaf curl fungus</name>
    <name type="synonym">Lalaria deformans</name>
    <dbReference type="NCBI Taxonomy" id="1097556"/>
    <lineage>
        <taxon>Eukaryota</taxon>
        <taxon>Fungi</taxon>
        <taxon>Dikarya</taxon>
        <taxon>Ascomycota</taxon>
        <taxon>Taphrinomycotina</taxon>
        <taxon>Taphrinomycetes</taxon>
        <taxon>Taphrinales</taxon>
        <taxon>Taphrinaceae</taxon>
        <taxon>Taphrina</taxon>
    </lineage>
</organism>
<keyword evidence="9" id="KW-1185">Reference proteome</keyword>
<evidence type="ECO:0000313" key="8">
    <source>
        <dbReference type="EMBL" id="CCG81756.1"/>
    </source>
</evidence>
<dbReference type="eggNOG" id="KOG2490">
    <property type="taxonomic scope" value="Eukaryota"/>
</dbReference>
<feature type="transmembrane region" description="Helical" evidence="7">
    <location>
        <begin position="391"/>
        <end position="413"/>
    </location>
</feature>
<feature type="transmembrane region" description="Helical" evidence="7">
    <location>
        <begin position="172"/>
        <end position="194"/>
    </location>
</feature>
<evidence type="ECO:0000256" key="2">
    <source>
        <dbReference type="ARBA" id="ARBA00008803"/>
    </source>
</evidence>
<reference evidence="8 9" key="1">
    <citation type="journal article" date="2013" name="MBio">
        <title>Genome sequencing of the plant pathogen Taphrina deformans, the causal agent of peach leaf curl.</title>
        <authorList>
            <person name="Cisse O.H."/>
            <person name="Almeida J.M.G.C.F."/>
            <person name="Fonseca A."/>
            <person name="Kumar A.A."/>
            <person name="Salojaervi J."/>
            <person name="Overmyer K."/>
            <person name="Hauser P.M."/>
            <person name="Pagni M."/>
        </authorList>
    </citation>
    <scope>NUCLEOTIDE SEQUENCE [LARGE SCALE GENOMIC DNA]</scope>
    <source>
        <strain evidence="9">PYCC 5710 / ATCC 11124 / CBS 356.35 / IMI 108563 / JCM 9778 / NBRC 8474</strain>
    </source>
</reference>
<comment type="subcellular location">
    <subcellularLocation>
        <location evidence="1">Membrane</location>
        <topology evidence="1">Multi-pass membrane protein</topology>
    </subcellularLocation>
</comment>
<feature type="transmembrane region" description="Helical" evidence="7">
    <location>
        <begin position="515"/>
        <end position="542"/>
    </location>
</feature>
<dbReference type="EMBL" id="CAHR02000057">
    <property type="protein sequence ID" value="CCG81756.1"/>
    <property type="molecule type" value="Genomic_DNA"/>
</dbReference>
<comment type="caution">
    <text evidence="8">The sequence shown here is derived from an EMBL/GenBank/DDBJ whole genome shotgun (WGS) entry which is preliminary data.</text>
</comment>
<feature type="region of interest" description="Disordered" evidence="6">
    <location>
        <begin position="105"/>
        <end position="125"/>
    </location>
</feature>
<feature type="transmembrane region" description="Helical" evidence="7">
    <location>
        <begin position="298"/>
        <end position="320"/>
    </location>
</feature>
<evidence type="ECO:0000256" key="1">
    <source>
        <dbReference type="ARBA" id="ARBA00004141"/>
    </source>
</evidence>
<dbReference type="Proteomes" id="UP000013776">
    <property type="component" value="Unassembled WGS sequence"/>
</dbReference>
<evidence type="ECO:0000256" key="3">
    <source>
        <dbReference type="ARBA" id="ARBA00022692"/>
    </source>
</evidence>
<dbReference type="AlphaFoldDB" id="R4XBK6"/>
<dbReference type="STRING" id="1097556.R4XBK6"/>
<evidence type="ECO:0000256" key="5">
    <source>
        <dbReference type="ARBA" id="ARBA00023136"/>
    </source>
</evidence>